<organism evidence="4 5">
    <name type="scientific">Phrynosoma platyrhinos</name>
    <name type="common">Desert horned lizard</name>
    <dbReference type="NCBI Taxonomy" id="52577"/>
    <lineage>
        <taxon>Eukaryota</taxon>
        <taxon>Metazoa</taxon>
        <taxon>Chordata</taxon>
        <taxon>Craniata</taxon>
        <taxon>Vertebrata</taxon>
        <taxon>Euteleostomi</taxon>
        <taxon>Lepidosauria</taxon>
        <taxon>Squamata</taxon>
        <taxon>Bifurcata</taxon>
        <taxon>Unidentata</taxon>
        <taxon>Episquamata</taxon>
        <taxon>Toxicofera</taxon>
        <taxon>Iguania</taxon>
        <taxon>Phrynosomatidae</taxon>
        <taxon>Phrynosomatinae</taxon>
        <taxon>Phrynosoma</taxon>
    </lineage>
</organism>
<dbReference type="PANTHER" id="PTHR46961:SF14">
    <property type="entry name" value="DYNEIN HEAVY CHAIN 11, AXONEMAL"/>
    <property type="match status" value="1"/>
</dbReference>
<dbReference type="InterPro" id="IPR043160">
    <property type="entry name" value="Dynein_C_barrel"/>
</dbReference>
<name>A0ABQ7TCH2_PHRPL</name>
<comment type="caution">
    <text evidence="4">The sequence shown here is derived from an EMBL/GenBank/DDBJ whole genome shotgun (WGS) entry which is preliminary data.</text>
</comment>
<evidence type="ECO:0008006" key="6">
    <source>
        <dbReference type="Google" id="ProtNLM"/>
    </source>
</evidence>
<dbReference type="Gene3D" id="3.10.490.20">
    <property type="match status" value="1"/>
</dbReference>
<dbReference type="PANTHER" id="PTHR46961">
    <property type="entry name" value="DYNEIN HEAVY CHAIN 1, AXONEMAL-LIKE PROTEIN"/>
    <property type="match status" value="1"/>
</dbReference>
<dbReference type="Pfam" id="PF18198">
    <property type="entry name" value="AAA_lid_11"/>
    <property type="match status" value="1"/>
</dbReference>
<proteinExistence type="predicted"/>
<evidence type="ECO:0000259" key="3">
    <source>
        <dbReference type="Pfam" id="PF18199"/>
    </source>
</evidence>
<evidence type="ECO:0000259" key="1">
    <source>
        <dbReference type="Pfam" id="PF03028"/>
    </source>
</evidence>
<protein>
    <recommendedName>
        <fullName evidence="6">Dynein heavy chain</fullName>
    </recommendedName>
</protein>
<dbReference type="Pfam" id="PF18199">
    <property type="entry name" value="Dynein_C"/>
    <property type="match status" value="1"/>
</dbReference>
<dbReference type="EMBL" id="JAIPUX010000521">
    <property type="protein sequence ID" value="KAH0627402.1"/>
    <property type="molecule type" value="Genomic_DNA"/>
</dbReference>
<dbReference type="InterPro" id="IPR027417">
    <property type="entry name" value="P-loop_NTPase"/>
</dbReference>
<evidence type="ECO:0000313" key="5">
    <source>
        <dbReference type="Proteomes" id="UP000826234"/>
    </source>
</evidence>
<sequence length="581" mass="66579">MDEFRGLDRDIEGSAKRWKKWVDSECPEKEKLPQEWKSKSSFQKLIILRALRADRMTYALRNFVEEKLGSKYVDGTRTELIKSYEESSPATPVFFILSPGVDPLKDVETLGKKLGFTIDSGKFHNISLGQGQEIVAEEVLEKAAKHGHWVILQNIHLVVKWLGTLEKLLEKYSKGSHSDYRVFISAEPAPTPEEHIIPQGILENSIKIINEPPTGMLANLHAALYNFDQDTLELSAREQEFKSIFFSLCYFHTCVCGRLKFGPQGWNRKYPFNVRDLTICVDILYNYLEANSKVPWEDLRYLFGEIMYGGHITDDWDRRLCYTYLEEFMSPSLLEGEFALAPGFLAPPNVDYIGYHKYIDEMLPVESPVLYGLHPNAEIDFLTVLSDNLFKTLLEMQPRNLLVGEVAGQSAEEKVKNVLDEILEKLPEEFNMAEIMQKSAIRSPYVLVCFQESIMQSMARKNNWSLDKMCLTIDVTKKTREDYGHPPREGAYICGLFMEGARWDLQAGVIAEARLKDLTPMMPVIFVKAIPADRQETKHIYKCPVYKTKIRGPTYVWTFNLKSKDKPAKWVLAGVALLLAV</sequence>
<reference evidence="4 5" key="1">
    <citation type="journal article" date="2022" name="Gigascience">
        <title>A chromosome-level genome assembly and annotation of the desert horned lizard, Phrynosoma platyrhinos, provides insight into chromosomal rearrangements among reptiles.</title>
        <authorList>
            <person name="Koochekian N."/>
            <person name="Ascanio A."/>
            <person name="Farleigh K."/>
            <person name="Card D.C."/>
            <person name="Schield D.R."/>
            <person name="Castoe T.A."/>
            <person name="Jezkova T."/>
        </authorList>
    </citation>
    <scope>NUCLEOTIDE SEQUENCE [LARGE SCALE GENOMIC DNA]</scope>
    <source>
        <strain evidence="4">NK-2021</strain>
    </source>
</reference>
<feature type="domain" description="Dynein heavy chain AAA lid" evidence="2">
    <location>
        <begin position="241"/>
        <end position="377"/>
    </location>
</feature>
<dbReference type="InterPro" id="IPR026983">
    <property type="entry name" value="DHC"/>
</dbReference>
<dbReference type="Pfam" id="PF03028">
    <property type="entry name" value="Dynein_heavy"/>
    <property type="match status" value="1"/>
</dbReference>
<evidence type="ECO:0000313" key="4">
    <source>
        <dbReference type="EMBL" id="KAH0627402.1"/>
    </source>
</evidence>
<accession>A0ABQ7TCH2</accession>
<dbReference type="InterPro" id="IPR041228">
    <property type="entry name" value="Dynein_C"/>
</dbReference>
<dbReference type="Gene3D" id="1.10.8.720">
    <property type="entry name" value="Region D6 of dynein motor"/>
    <property type="match status" value="1"/>
</dbReference>
<dbReference type="InterPro" id="IPR042219">
    <property type="entry name" value="AAA_lid_11_sf"/>
</dbReference>
<dbReference type="InterPro" id="IPR004273">
    <property type="entry name" value="Dynein_heavy_D6_P-loop"/>
</dbReference>
<evidence type="ECO:0000259" key="2">
    <source>
        <dbReference type="Pfam" id="PF18198"/>
    </source>
</evidence>
<feature type="domain" description="Dynein heavy chain region D6 P-loop" evidence="1">
    <location>
        <begin position="89"/>
        <end position="209"/>
    </location>
</feature>
<dbReference type="Proteomes" id="UP000826234">
    <property type="component" value="Unassembled WGS sequence"/>
</dbReference>
<dbReference type="InterPro" id="IPR041658">
    <property type="entry name" value="AAA_lid_11"/>
</dbReference>
<dbReference type="Gene3D" id="3.40.50.300">
    <property type="entry name" value="P-loop containing nucleotide triphosphate hydrolases"/>
    <property type="match status" value="1"/>
</dbReference>
<feature type="domain" description="Dynein heavy chain C-terminal" evidence="3">
    <location>
        <begin position="453"/>
        <end position="579"/>
    </location>
</feature>
<gene>
    <name evidence="4" type="ORF">JD844_003042</name>
</gene>
<keyword evidence="5" id="KW-1185">Reference proteome</keyword>